<dbReference type="RefSeq" id="WP_421953291.1">
    <property type="nucleotide sequence ID" value="NZ_AP025292.1"/>
</dbReference>
<evidence type="ECO:0000256" key="3">
    <source>
        <dbReference type="ARBA" id="ARBA00023274"/>
    </source>
</evidence>
<protein>
    <recommendedName>
        <fullName evidence="4 5">Large ribosomal subunit protein uL24</fullName>
    </recommendedName>
</protein>
<sequence>MTKVKIKIRKGDTVKVIAGNDKGKTGLVQEVITATNRVLVEGVNIVTKHVKPSAANPNGGIEKVEAPIHISNVAFVDPAKGETSRVGRKVVDGKIVRYAKKSGEEIK</sequence>
<dbReference type="EMBL" id="AP025292">
    <property type="protein sequence ID" value="BDD00068.1"/>
    <property type="molecule type" value="Genomic_DNA"/>
</dbReference>
<dbReference type="InterPro" id="IPR014722">
    <property type="entry name" value="Rib_uL2_dom2"/>
</dbReference>
<comment type="similarity">
    <text evidence="1 5 6">Belongs to the universal ribosomal protein uL24 family.</text>
</comment>
<comment type="function">
    <text evidence="5">One of the proteins that surrounds the polypeptide exit tunnel on the outside of the subunit.</text>
</comment>
<gene>
    <name evidence="5 8" type="primary">rplX</name>
    <name evidence="8" type="ORF">PEPS_23480</name>
</gene>
<evidence type="ECO:0000313" key="9">
    <source>
        <dbReference type="Proteomes" id="UP001354989"/>
    </source>
</evidence>
<evidence type="ECO:0000313" key="8">
    <source>
        <dbReference type="EMBL" id="BDD00068.1"/>
    </source>
</evidence>
<accession>A0ABM7VGG8</accession>
<dbReference type="InterPro" id="IPR008991">
    <property type="entry name" value="Translation_prot_SH3-like_sf"/>
</dbReference>
<proteinExistence type="inferred from homology"/>
<dbReference type="SUPFAM" id="SSF50104">
    <property type="entry name" value="Translation proteins SH3-like domain"/>
    <property type="match status" value="1"/>
</dbReference>
<dbReference type="NCBIfam" id="TIGR01079">
    <property type="entry name" value="rplX_bact"/>
    <property type="match status" value="1"/>
</dbReference>
<evidence type="ECO:0000256" key="2">
    <source>
        <dbReference type="ARBA" id="ARBA00022980"/>
    </source>
</evidence>
<comment type="function">
    <text evidence="5">One of two assembly initiator proteins, it binds directly to the 5'-end of the 23S rRNA, where it nucleates assembly of the 50S subunit.</text>
</comment>
<dbReference type="InterPro" id="IPR005825">
    <property type="entry name" value="Ribosomal_uL24_CS"/>
</dbReference>
<dbReference type="PROSITE" id="PS01108">
    <property type="entry name" value="RIBOSOMAL_L24"/>
    <property type="match status" value="1"/>
</dbReference>
<dbReference type="InterPro" id="IPR041988">
    <property type="entry name" value="Ribosomal_uL24_KOW"/>
</dbReference>
<dbReference type="SMART" id="SM00739">
    <property type="entry name" value="KOW"/>
    <property type="match status" value="1"/>
</dbReference>
<dbReference type="Pfam" id="PF17136">
    <property type="entry name" value="ribosomal_L24"/>
    <property type="match status" value="1"/>
</dbReference>
<evidence type="ECO:0000259" key="7">
    <source>
        <dbReference type="SMART" id="SM00739"/>
    </source>
</evidence>
<evidence type="ECO:0000256" key="1">
    <source>
        <dbReference type="ARBA" id="ARBA00010618"/>
    </source>
</evidence>
<keyword evidence="3 5" id="KW-0687">Ribonucleoprotein</keyword>
<evidence type="ECO:0000256" key="6">
    <source>
        <dbReference type="RuleBase" id="RU003477"/>
    </source>
</evidence>
<dbReference type="InterPro" id="IPR057264">
    <property type="entry name" value="Ribosomal_uL24_C"/>
</dbReference>
<dbReference type="Proteomes" id="UP001354989">
    <property type="component" value="Chromosome"/>
</dbReference>
<evidence type="ECO:0000256" key="5">
    <source>
        <dbReference type="HAMAP-Rule" id="MF_01326"/>
    </source>
</evidence>
<dbReference type="CDD" id="cd06089">
    <property type="entry name" value="KOW_RPL26"/>
    <property type="match status" value="1"/>
</dbReference>
<keyword evidence="9" id="KW-1185">Reference proteome</keyword>
<organism evidence="8 9">
    <name type="scientific">Persicobacter psychrovividus</name>
    <dbReference type="NCBI Taxonomy" id="387638"/>
    <lineage>
        <taxon>Bacteria</taxon>
        <taxon>Pseudomonadati</taxon>
        <taxon>Bacteroidota</taxon>
        <taxon>Cytophagia</taxon>
        <taxon>Cytophagales</taxon>
        <taxon>Persicobacteraceae</taxon>
        <taxon>Persicobacter</taxon>
    </lineage>
</organism>
<keyword evidence="5" id="KW-0699">rRNA-binding</keyword>
<comment type="subunit">
    <text evidence="5">Part of the 50S ribosomal subunit.</text>
</comment>
<evidence type="ECO:0000256" key="4">
    <source>
        <dbReference type="ARBA" id="ARBA00035206"/>
    </source>
</evidence>
<dbReference type="InterPro" id="IPR005824">
    <property type="entry name" value="KOW"/>
</dbReference>
<keyword evidence="2 5" id="KW-0689">Ribosomal protein</keyword>
<dbReference type="Gene3D" id="2.30.30.30">
    <property type="match status" value="1"/>
</dbReference>
<keyword evidence="5" id="KW-0694">RNA-binding</keyword>
<dbReference type="PANTHER" id="PTHR12903">
    <property type="entry name" value="MITOCHONDRIAL RIBOSOMAL PROTEIN L24"/>
    <property type="match status" value="1"/>
</dbReference>
<name>A0ABM7VGG8_9BACT</name>
<feature type="domain" description="KOW" evidence="7">
    <location>
        <begin position="7"/>
        <end position="34"/>
    </location>
</feature>
<dbReference type="Pfam" id="PF00467">
    <property type="entry name" value="KOW"/>
    <property type="match status" value="1"/>
</dbReference>
<dbReference type="HAMAP" id="MF_01326_B">
    <property type="entry name" value="Ribosomal_uL24_B"/>
    <property type="match status" value="1"/>
</dbReference>
<dbReference type="InterPro" id="IPR003256">
    <property type="entry name" value="Ribosomal_uL24"/>
</dbReference>
<reference evidence="8 9" key="1">
    <citation type="submission" date="2021-12" db="EMBL/GenBank/DDBJ databases">
        <title>Genome sequencing of bacteria with rrn-lacking chromosome and rrn-plasmid.</title>
        <authorList>
            <person name="Anda M."/>
            <person name="Iwasaki W."/>
        </authorList>
    </citation>
    <scope>NUCLEOTIDE SEQUENCE [LARGE SCALE GENOMIC DNA]</scope>
    <source>
        <strain evidence="8 9">NBRC 101262</strain>
    </source>
</reference>
<dbReference type="GO" id="GO:0005840">
    <property type="term" value="C:ribosome"/>
    <property type="evidence" value="ECO:0007669"/>
    <property type="project" value="UniProtKB-KW"/>
</dbReference>